<proteinExistence type="predicted"/>
<evidence type="ECO:0000313" key="1">
    <source>
        <dbReference type="EMBL" id="CDG38896.1"/>
    </source>
</evidence>
<reference evidence="1 2" key="1">
    <citation type="journal article" date="2014" name="Genome Biol. Evol.">
        <title>Acetic acid bacteria genomes reveal functional traits for adaptation to life in insect guts.</title>
        <authorList>
            <person name="Chouaia B."/>
            <person name="Gaiarsa S."/>
            <person name="Crotti E."/>
            <person name="Comandatore F."/>
            <person name="Degli Esposti M."/>
            <person name="Ricci I."/>
            <person name="Alma A."/>
            <person name="Favia G."/>
            <person name="Bandi C."/>
            <person name="Daffonchio D."/>
        </authorList>
    </citation>
    <scope>NUCLEOTIDE SEQUENCE [LARGE SCALE GENOMIC DNA]</scope>
    <source>
        <strain evidence="1 2">SF2.1</strain>
    </source>
</reference>
<evidence type="ECO:0000313" key="2">
    <source>
        <dbReference type="Proteomes" id="UP000027583"/>
    </source>
</evidence>
<organism evidence="1 2">
    <name type="scientific">Asaia bogorensis</name>
    <dbReference type="NCBI Taxonomy" id="91915"/>
    <lineage>
        <taxon>Bacteria</taxon>
        <taxon>Pseudomonadati</taxon>
        <taxon>Pseudomonadota</taxon>
        <taxon>Alphaproteobacteria</taxon>
        <taxon>Acetobacterales</taxon>
        <taxon>Acetobacteraceae</taxon>
        <taxon>Asaia</taxon>
    </lineage>
</organism>
<reference evidence="1 2" key="2">
    <citation type="journal article" date="2014" name="PLoS ONE">
        <title>Evolution of mitochondria reconstructed from the energy metabolism of living bacteria.</title>
        <authorList>
            <person name="Degli Esposti M."/>
            <person name="Chouaia B."/>
            <person name="Comandatore F."/>
            <person name="Crotti E."/>
            <person name="Sassera D."/>
            <person name="Lievens P.M."/>
            <person name="Daffonchio D."/>
            <person name="Bandi C."/>
        </authorList>
    </citation>
    <scope>NUCLEOTIDE SEQUENCE [LARGE SCALE GENOMIC DNA]</scope>
    <source>
        <strain evidence="1 2">SF2.1</strain>
    </source>
</reference>
<accession>A0A060QI25</accession>
<comment type="caution">
    <text evidence="1">The sequence shown here is derived from an EMBL/GenBank/DDBJ whole genome shotgun (WGS) entry which is preliminary data.</text>
</comment>
<protein>
    <submittedName>
        <fullName evidence="1">Uncharacterized protein</fullName>
    </submittedName>
</protein>
<dbReference type="AlphaFoldDB" id="A0A060QI25"/>
<dbReference type="Proteomes" id="UP000027583">
    <property type="component" value="Unassembled WGS sequence"/>
</dbReference>
<dbReference type="EMBL" id="CBLX010000005">
    <property type="protein sequence ID" value="CDG38896.1"/>
    <property type="molecule type" value="Genomic_DNA"/>
</dbReference>
<gene>
    <name evidence="1" type="ORF">ASAP_0851</name>
</gene>
<name>A0A060QI25_9PROT</name>
<sequence>MSSLRLVIPEYVDRQLATTAVTTGVTKQYLVLKALSDAGFEVAPNDLVEDRRKSRTKFR</sequence>